<evidence type="ECO:0000256" key="1">
    <source>
        <dbReference type="ARBA" id="ARBA00007870"/>
    </source>
</evidence>
<evidence type="ECO:0000313" key="7">
    <source>
        <dbReference type="Proteomes" id="UP000646749"/>
    </source>
</evidence>
<sequence length="359" mass="37068">MRYVIIGAGAVGGTIGVRLSEAGRDVTLAARGAHLAAIRADGLTLNTPDGEYVARIPAVGDPAAPDSGVTDATLTPDTVLVLTVKSQDTEAALRSWADLPVQGGGTAAERLPLLTAQNGVANERAAARLFDRVYPVCVWLPATHLEPGRVVASGHPYSGMLHLGTFPAGSDDLARQVSADLAAARILAPVRDDIMRWKYGKLLRNLGNAIQALFGLGGSANSSANSSANGSADGGVDERRAAQVAELLAAVRAEGEAVLTAAGIPYTSVTEEATERGDRVEVVPVAGQSRQGGSTWQSLARDAGSAETDYLNGEIVLLGRLHGVPTPANATVQRAMRRAVQERIPPGAFPIAELTALPG</sequence>
<dbReference type="Proteomes" id="UP000646749">
    <property type="component" value="Unassembled WGS sequence"/>
</dbReference>
<evidence type="ECO:0000256" key="3">
    <source>
        <dbReference type="ARBA" id="ARBA00023002"/>
    </source>
</evidence>
<dbReference type="InterPro" id="IPR013332">
    <property type="entry name" value="KPR_N"/>
</dbReference>
<keyword evidence="2" id="KW-0521">NADP</keyword>
<evidence type="ECO:0000259" key="5">
    <source>
        <dbReference type="Pfam" id="PF08546"/>
    </source>
</evidence>
<organism evidence="6 7">
    <name type="scientific">Plantactinospora endophytica</name>
    <dbReference type="NCBI Taxonomy" id="673535"/>
    <lineage>
        <taxon>Bacteria</taxon>
        <taxon>Bacillati</taxon>
        <taxon>Actinomycetota</taxon>
        <taxon>Actinomycetes</taxon>
        <taxon>Micromonosporales</taxon>
        <taxon>Micromonosporaceae</taxon>
        <taxon>Plantactinospora</taxon>
    </lineage>
</organism>
<dbReference type="InterPro" id="IPR013328">
    <property type="entry name" value="6PGD_dom2"/>
</dbReference>
<dbReference type="InterPro" id="IPR013752">
    <property type="entry name" value="KPA_reductase"/>
</dbReference>
<keyword evidence="7" id="KW-1185">Reference proteome</keyword>
<comment type="similarity">
    <text evidence="1">Belongs to the ketopantoate reductase family.</text>
</comment>
<evidence type="ECO:0000313" key="6">
    <source>
        <dbReference type="EMBL" id="GIG85736.1"/>
    </source>
</evidence>
<dbReference type="PANTHER" id="PTHR43765">
    <property type="entry name" value="2-DEHYDROPANTOATE 2-REDUCTASE-RELATED"/>
    <property type="match status" value="1"/>
</dbReference>
<proteinExistence type="inferred from homology"/>
<dbReference type="SUPFAM" id="SSF48179">
    <property type="entry name" value="6-phosphogluconate dehydrogenase C-terminal domain-like"/>
    <property type="match status" value="1"/>
</dbReference>
<feature type="domain" description="Ketopantoate reductase N-terminal" evidence="4">
    <location>
        <begin position="4"/>
        <end position="164"/>
    </location>
</feature>
<feature type="domain" description="Ketopantoate reductase C-terminal" evidence="5">
    <location>
        <begin position="241"/>
        <end position="337"/>
    </location>
</feature>
<evidence type="ECO:0000259" key="4">
    <source>
        <dbReference type="Pfam" id="PF02558"/>
    </source>
</evidence>
<reference evidence="6 7" key="1">
    <citation type="submission" date="2021-01" db="EMBL/GenBank/DDBJ databases">
        <title>Whole genome shotgun sequence of Plantactinospora endophytica NBRC 110450.</title>
        <authorList>
            <person name="Komaki H."/>
            <person name="Tamura T."/>
        </authorList>
    </citation>
    <scope>NUCLEOTIDE SEQUENCE [LARGE SCALE GENOMIC DNA]</scope>
    <source>
        <strain evidence="6 7">NBRC 110450</strain>
    </source>
</reference>
<dbReference type="EMBL" id="BONW01000002">
    <property type="protein sequence ID" value="GIG85736.1"/>
    <property type="molecule type" value="Genomic_DNA"/>
</dbReference>
<dbReference type="InterPro" id="IPR050838">
    <property type="entry name" value="Ketopantoate_reductase"/>
</dbReference>
<dbReference type="SUPFAM" id="SSF51905">
    <property type="entry name" value="FAD/NAD(P)-binding domain"/>
    <property type="match status" value="1"/>
</dbReference>
<dbReference type="InterPro" id="IPR036188">
    <property type="entry name" value="FAD/NAD-bd_sf"/>
</dbReference>
<dbReference type="Gene3D" id="3.40.50.720">
    <property type="entry name" value="NAD(P)-binding Rossmann-like Domain"/>
    <property type="match status" value="1"/>
</dbReference>
<dbReference type="Pfam" id="PF02558">
    <property type="entry name" value="ApbA"/>
    <property type="match status" value="1"/>
</dbReference>
<keyword evidence="3" id="KW-0560">Oxidoreductase</keyword>
<protein>
    <submittedName>
        <fullName evidence="6">2-dehydropantoate 2-reductase</fullName>
    </submittedName>
</protein>
<evidence type="ECO:0000256" key="2">
    <source>
        <dbReference type="ARBA" id="ARBA00022857"/>
    </source>
</evidence>
<name>A0ABQ4DTF3_9ACTN</name>
<dbReference type="PANTHER" id="PTHR43765:SF2">
    <property type="entry name" value="2-DEHYDROPANTOATE 2-REDUCTASE"/>
    <property type="match status" value="1"/>
</dbReference>
<dbReference type="InterPro" id="IPR008927">
    <property type="entry name" value="6-PGluconate_DH-like_C_sf"/>
</dbReference>
<comment type="caution">
    <text evidence="6">The sequence shown here is derived from an EMBL/GenBank/DDBJ whole genome shotgun (WGS) entry which is preliminary data.</text>
</comment>
<dbReference type="Pfam" id="PF08546">
    <property type="entry name" value="ApbA_C"/>
    <property type="match status" value="1"/>
</dbReference>
<gene>
    <name evidence="6" type="ORF">Pen02_06720</name>
</gene>
<accession>A0ABQ4DTF3</accession>
<dbReference type="Gene3D" id="1.10.1040.10">
    <property type="entry name" value="N-(1-d-carboxylethyl)-l-norvaline Dehydrogenase, domain 2"/>
    <property type="match status" value="1"/>
</dbReference>